<reference evidence="1 2" key="1">
    <citation type="journal article" date="2024" name="Insects">
        <title>An Improved Chromosome-Level Genome Assembly of the Firefly Pyrocoelia pectoralis.</title>
        <authorList>
            <person name="Fu X."/>
            <person name="Meyer-Rochow V.B."/>
            <person name="Ballantyne L."/>
            <person name="Zhu X."/>
        </authorList>
    </citation>
    <scope>NUCLEOTIDE SEQUENCE [LARGE SCALE GENOMIC DNA]</scope>
    <source>
        <strain evidence="1">XCY_ONT2</strain>
    </source>
</reference>
<name>A0AAN7VUC3_9COLE</name>
<keyword evidence="2" id="KW-1185">Reference proteome</keyword>
<accession>A0AAN7VUC3</accession>
<dbReference type="Proteomes" id="UP001329430">
    <property type="component" value="Chromosome 1"/>
</dbReference>
<evidence type="ECO:0000313" key="2">
    <source>
        <dbReference type="Proteomes" id="UP001329430"/>
    </source>
</evidence>
<evidence type="ECO:0008006" key="3">
    <source>
        <dbReference type="Google" id="ProtNLM"/>
    </source>
</evidence>
<proteinExistence type="predicted"/>
<evidence type="ECO:0000313" key="1">
    <source>
        <dbReference type="EMBL" id="KAK5649874.1"/>
    </source>
</evidence>
<dbReference type="EMBL" id="JAVRBK010000001">
    <property type="protein sequence ID" value="KAK5649874.1"/>
    <property type="molecule type" value="Genomic_DNA"/>
</dbReference>
<sequence>MSKCESDSLPSDVEEVAKAVVANLLPSKSKAAYETAYSNFQKWCGVKEINIEKTISEKVLLAYFSYKAKVFRSSTMWSHYSIKFTNLIAFLKRNAEGYRQKKSK</sequence>
<comment type="caution">
    <text evidence="1">The sequence shown here is derived from an EMBL/GenBank/DDBJ whole genome shotgun (WGS) entry which is preliminary data.</text>
</comment>
<gene>
    <name evidence="1" type="ORF">RI129_000903</name>
</gene>
<organism evidence="1 2">
    <name type="scientific">Pyrocoelia pectoralis</name>
    <dbReference type="NCBI Taxonomy" id="417401"/>
    <lineage>
        <taxon>Eukaryota</taxon>
        <taxon>Metazoa</taxon>
        <taxon>Ecdysozoa</taxon>
        <taxon>Arthropoda</taxon>
        <taxon>Hexapoda</taxon>
        <taxon>Insecta</taxon>
        <taxon>Pterygota</taxon>
        <taxon>Neoptera</taxon>
        <taxon>Endopterygota</taxon>
        <taxon>Coleoptera</taxon>
        <taxon>Polyphaga</taxon>
        <taxon>Elateriformia</taxon>
        <taxon>Elateroidea</taxon>
        <taxon>Lampyridae</taxon>
        <taxon>Lampyrinae</taxon>
        <taxon>Pyrocoelia</taxon>
    </lineage>
</organism>
<protein>
    <recommendedName>
        <fullName evidence="3">Integrase SAM-like N-terminal domain-containing protein</fullName>
    </recommendedName>
</protein>
<dbReference type="AlphaFoldDB" id="A0AAN7VUC3"/>